<dbReference type="AlphaFoldDB" id="D4X9F2"/>
<reference evidence="2" key="1">
    <citation type="submission" date="2010-03" db="EMBL/GenBank/DDBJ databases">
        <title>Complete sequence of Mobiluncus curtisii ATCC 43063.</title>
        <authorList>
            <person name="Muzny D."/>
            <person name="Qin X."/>
            <person name="Deng J."/>
            <person name="Jiang H."/>
            <person name="Liu Y."/>
            <person name="Qu J."/>
            <person name="Song X.-Z."/>
            <person name="Zhang L."/>
            <person name="Thornton R."/>
            <person name="Coyle M."/>
            <person name="Francisco L."/>
            <person name="Jackson L."/>
            <person name="Javaid M."/>
            <person name="Korchina V."/>
            <person name="Kovar C."/>
            <person name="Mata R."/>
            <person name="Mathew T."/>
            <person name="Ngo R."/>
            <person name="Nguyen L."/>
            <person name="Nguyen N."/>
            <person name="Okwuonu G."/>
            <person name="Ongeri F."/>
            <person name="Pham C."/>
            <person name="Simmons D."/>
            <person name="Wilczek-Boney K."/>
            <person name="Hale W."/>
            <person name="Jakkamsetti A."/>
            <person name="Pham P."/>
            <person name="Ruth R."/>
            <person name="San Lucas F."/>
            <person name="Warren J."/>
            <person name="Zhang J."/>
            <person name="Zhao Z."/>
            <person name="Zhou C."/>
            <person name="Zhu D."/>
            <person name="Lee S."/>
            <person name="Bess C."/>
            <person name="Blankenburg K."/>
            <person name="Forbes L."/>
            <person name="Fu Q."/>
            <person name="Gubbala S."/>
            <person name="Hirani K."/>
            <person name="Jayaseelan J.C."/>
            <person name="Lara F."/>
            <person name="Munidasa M."/>
            <person name="Palculict T."/>
            <person name="Patil S."/>
            <person name="Pu L.-L."/>
            <person name="Saada N."/>
            <person name="Tang L."/>
            <person name="Weissenberger G."/>
            <person name="Zhu Y."/>
            <person name="Hemphill L."/>
            <person name="Shang Y."/>
            <person name="Youmans B."/>
            <person name="Ayvaz T."/>
            <person name="Ross M."/>
            <person name="Santibanez J."/>
            <person name="Aqrawi P."/>
            <person name="Gross S."/>
            <person name="Joshi V."/>
            <person name="Fowler G."/>
            <person name="Nazareth L."/>
            <person name="Reid J."/>
            <person name="Worley K."/>
            <person name="Petrosino J."/>
            <person name="Highlander S."/>
            <person name="Gibbs R."/>
            <person name="Gibbs R."/>
        </authorList>
    </citation>
    <scope>NUCLEOTIDE SEQUENCE [LARGE SCALE GENOMIC DNA]</scope>
    <source>
        <strain evidence="2">ATCC 43553</strain>
    </source>
</reference>
<dbReference type="PATRIC" id="fig|742159.3.peg.3011"/>
<sequence length="49" mass="5588">MGDDDVGNSHFVCSVKCVFWSRGAARFETRFQNACRARRVHQVRVISST</sequence>
<proteinExistence type="predicted"/>
<evidence type="ECO:0000313" key="2">
    <source>
        <dbReference type="Proteomes" id="UP000004510"/>
    </source>
</evidence>
<name>D4X9F2_9BURK</name>
<comment type="caution">
    <text evidence="1">The sequence shown here is derived from an EMBL/GenBank/DDBJ whole genome shotgun (WGS) entry which is preliminary data.</text>
</comment>
<dbReference type="Proteomes" id="UP000004510">
    <property type="component" value="Unassembled WGS sequence"/>
</dbReference>
<dbReference type="HOGENOM" id="CLU_3131121_0_0_4"/>
<accession>D4X9F2</accession>
<evidence type="ECO:0000313" key="1">
    <source>
        <dbReference type="EMBL" id="EFF76413.1"/>
    </source>
</evidence>
<organism evidence="1 2">
    <name type="scientific">Achromobacter piechaudii ATCC 43553</name>
    <dbReference type="NCBI Taxonomy" id="742159"/>
    <lineage>
        <taxon>Bacteria</taxon>
        <taxon>Pseudomonadati</taxon>
        <taxon>Pseudomonadota</taxon>
        <taxon>Betaproteobacteria</taxon>
        <taxon>Burkholderiales</taxon>
        <taxon>Alcaligenaceae</taxon>
        <taxon>Achromobacter</taxon>
    </lineage>
</organism>
<gene>
    <name evidence="1" type="ORF">HMPREF0004_2099</name>
</gene>
<protein>
    <submittedName>
        <fullName evidence="1">Uncharacterized protein</fullName>
    </submittedName>
</protein>
<dbReference type="EMBL" id="ADMS01000051">
    <property type="protein sequence ID" value="EFF76413.1"/>
    <property type="molecule type" value="Genomic_DNA"/>
</dbReference>